<gene>
    <name evidence="6" type="ORF">U0035_09975</name>
</gene>
<dbReference type="InterPro" id="IPR036866">
    <property type="entry name" value="RibonucZ/Hydroxyglut_hydro"/>
</dbReference>
<dbReference type="Gene3D" id="3.60.15.10">
    <property type="entry name" value="Ribonuclease Z/Hydroxyacylglutathione hydrolase-like"/>
    <property type="match status" value="1"/>
</dbReference>
<keyword evidence="2" id="KW-0479">Metal-binding</keyword>
<proteinExistence type="inferred from homology"/>
<dbReference type="Pfam" id="PF00753">
    <property type="entry name" value="Lactamase_B"/>
    <property type="match status" value="1"/>
</dbReference>
<evidence type="ECO:0000256" key="1">
    <source>
        <dbReference type="ARBA" id="ARBA00007749"/>
    </source>
</evidence>
<organism evidence="6 7">
    <name type="scientific">Niabella yanshanensis</name>
    <dbReference type="NCBI Taxonomy" id="577386"/>
    <lineage>
        <taxon>Bacteria</taxon>
        <taxon>Pseudomonadati</taxon>
        <taxon>Bacteroidota</taxon>
        <taxon>Chitinophagia</taxon>
        <taxon>Chitinophagales</taxon>
        <taxon>Chitinophagaceae</taxon>
        <taxon>Niabella</taxon>
    </lineage>
</organism>
<dbReference type="Proteomes" id="UP001325680">
    <property type="component" value="Chromosome"/>
</dbReference>
<feature type="domain" description="Metallo-beta-lactamase" evidence="5">
    <location>
        <begin position="44"/>
        <end position="202"/>
    </location>
</feature>
<evidence type="ECO:0000259" key="5">
    <source>
        <dbReference type="Pfam" id="PF00753"/>
    </source>
</evidence>
<comment type="similarity">
    <text evidence="1">Belongs to the metallo-beta-lactamase superfamily.</text>
</comment>
<keyword evidence="3" id="KW-0378">Hydrolase</keyword>
<evidence type="ECO:0000256" key="2">
    <source>
        <dbReference type="ARBA" id="ARBA00022723"/>
    </source>
</evidence>
<sequence>MKIIPLSEGAFTVDASKQFIPFKFNEDEMADRNRGSLLVEIQPFVVITGSDIILLDTGLGLTGEDGQFQLYKNLRDQGINAGDITMVIMSHLHKDHAGGLINPYTRQLAFENATYHIQKQELEYATEIGSASYNTDLLELLQNSDALVLTEAETGFIADGISYEVTGAHSKYHRVIWLREGEETIFFGADDAPQLSQMKTRFAAKYDYDGKKAMQLREKWLLEGTEWQFLFYHDIQTPVKRFE</sequence>
<dbReference type="InterPro" id="IPR001279">
    <property type="entry name" value="Metallo-B-lactamas"/>
</dbReference>
<name>A0ABZ0WCB3_9BACT</name>
<reference evidence="6 7" key="1">
    <citation type="submission" date="2023-12" db="EMBL/GenBank/DDBJ databases">
        <title>Genome sequencing and assembly of bacterial species from a model synthetic community.</title>
        <authorList>
            <person name="Hogle S.L."/>
        </authorList>
    </citation>
    <scope>NUCLEOTIDE SEQUENCE [LARGE SCALE GENOMIC DNA]</scope>
    <source>
        <strain evidence="6 7">HAMBI_3031</strain>
    </source>
</reference>
<keyword evidence="4" id="KW-0862">Zinc</keyword>
<dbReference type="SUPFAM" id="SSF56281">
    <property type="entry name" value="Metallo-hydrolase/oxidoreductase"/>
    <property type="match status" value="1"/>
</dbReference>
<evidence type="ECO:0000256" key="3">
    <source>
        <dbReference type="ARBA" id="ARBA00022801"/>
    </source>
</evidence>
<dbReference type="PANTHER" id="PTHR42978">
    <property type="entry name" value="QUORUM-QUENCHING LACTONASE YTNP-RELATED-RELATED"/>
    <property type="match status" value="1"/>
</dbReference>
<protein>
    <submittedName>
        <fullName evidence="6">MBL fold metallo-hydrolase</fullName>
    </submittedName>
</protein>
<accession>A0ABZ0WCB3</accession>
<dbReference type="EMBL" id="CP139960">
    <property type="protein sequence ID" value="WQD40474.1"/>
    <property type="molecule type" value="Genomic_DNA"/>
</dbReference>
<dbReference type="RefSeq" id="WP_114792163.1">
    <property type="nucleotide sequence ID" value="NZ_CP139960.1"/>
</dbReference>
<dbReference type="PANTHER" id="PTHR42978:SF6">
    <property type="entry name" value="QUORUM-QUENCHING LACTONASE YTNP-RELATED"/>
    <property type="match status" value="1"/>
</dbReference>
<evidence type="ECO:0000313" key="6">
    <source>
        <dbReference type="EMBL" id="WQD40474.1"/>
    </source>
</evidence>
<dbReference type="InterPro" id="IPR051013">
    <property type="entry name" value="MBL_superfamily_lactonases"/>
</dbReference>
<evidence type="ECO:0000313" key="7">
    <source>
        <dbReference type="Proteomes" id="UP001325680"/>
    </source>
</evidence>
<keyword evidence="7" id="KW-1185">Reference proteome</keyword>
<evidence type="ECO:0000256" key="4">
    <source>
        <dbReference type="ARBA" id="ARBA00022833"/>
    </source>
</evidence>